<dbReference type="STRING" id="187304.B0E33_03585"/>
<reference evidence="4" key="1">
    <citation type="submission" date="2015-07" db="EMBL/GenBank/DDBJ databases">
        <authorList>
            <person name="Rodrigo-Torres Lidia"/>
            <person name="Arahal R.David."/>
        </authorList>
    </citation>
    <scope>NUCLEOTIDE SEQUENCE [LARGE SCALE GENOMIC DNA]</scope>
    <source>
        <strain evidence="4">CECT 4801</strain>
    </source>
</reference>
<proteinExistence type="predicted"/>
<gene>
    <name evidence="3" type="ORF">LAL4801_03953</name>
</gene>
<feature type="transmembrane region" description="Helical" evidence="1">
    <location>
        <begin position="283"/>
        <end position="302"/>
    </location>
</feature>
<feature type="transmembrane region" description="Helical" evidence="1">
    <location>
        <begin position="21"/>
        <end position="44"/>
    </location>
</feature>
<keyword evidence="1" id="KW-0472">Membrane</keyword>
<evidence type="ECO:0000313" key="4">
    <source>
        <dbReference type="Proteomes" id="UP000048926"/>
    </source>
</evidence>
<dbReference type="SUPFAM" id="SSF103481">
    <property type="entry name" value="Multidrug resistance efflux transporter EmrE"/>
    <property type="match status" value="2"/>
</dbReference>
<sequence length="316" mass="32618">MLIVARYRQGMSNITFPHISLGTTGATLVIAASAACFGLVPIFVRELQGLGAGPATIALYRYGFSVLFLLPFLPFEKRKRGGALLMAGAGLVLGLSLIGHLEAIRVAPVAAAGVVYMSYPVFAALFAWGLLRQALTWRSFASAGLVILAAGLLLDPSSLSPEALQALLWAIPAPIAFGFLIVVLSGLAGELNSLERTACGLSGSVIGLLPLAINEGQGSVLPASTGQWGLIVAMGLGTSLVPQILYTIACQKVGPVRTAAAGSFELPTMFLVGWLVFGEAIGLRELLSAAVVLSAILIAPSIGAGPRLDREVAPTT</sequence>
<feature type="transmembrane region" description="Helical" evidence="1">
    <location>
        <begin position="135"/>
        <end position="154"/>
    </location>
</feature>
<feature type="transmembrane region" description="Helical" evidence="1">
    <location>
        <begin position="194"/>
        <end position="213"/>
    </location>
</feature>
<feature type="transmembrane region" description="Helical" evidence="1">
    <location>
        <begin position="166"/>
        <end position="187"/>
    </location>
</feature>
<keyword evidence="4" id="KW-1185">Reference proteome</keyword>
<accession>A0A0M6Y931</accession>
<feature type="transmembrane region" description="Helical" evidence="1">
    <location>
        <begin position="225"/>
        <end position="246"/>
    </location>
</feature>
<dbReference type="PANTHER" id="PTHR22911">
    <property type="entry name" value="ACYL-MALONYL CONDENSING ENZYME-RELATED"/>
    <property type="match status" value="1"/>
</dbReference>
<dbReference type="Proteomes" id="UP000048926">
    <property type="component" value="Unassembled WGS sequence"/>
</dbReference>
<feature type="domain" description="EamA" evidence="2">
    <location>
        <begin position="166"/>
        <end position="298"/>
    </location>
</feature>
<feature type="transmembrane region" description="Helical" evidence="1">
    <location>
        <begin position="50"/>
        <end position="70"/>
    </location>
</feature>
<dbReference type="InterPro" id="IPR000620">
    <property type="entry name" value="EamA_dom"/>
</dbReference>
<evidence type="ECO:0000256" key="1">
    <source>
        <dbReference type="SAM" id="Phobius"/>
    </source>
</evidence>
<evidence type="ECO:0000259" key="2">
    <source>
        <dbReference type="Pfam" id="PF00892"/>
    </source>
</evidence>
<dbReference type="EMBL" id="CXST01000002">
    <property type="protein sequence ID" value="CTQ45501.1"/>
    <property type="molecule type" value="Genomic_DNA"/>
</dbReference>
<dbReference type="GO" id="GO:0016020">
    <property type="term" value="C:membrane"/>
    <property type="evidence" value="ECO:0007669"/>
    <property type="project" value="InterPro"/>
</dbReference>
<organism evidence="3 4">
    <name type="scientific">Roseibium aggregatum</name>
    <dbReference type="NCBI Taxonomy" id="187304"/>
    <lineage>
        <taxon>Bacteria</taxon>
        <taxon>Pseudomonadati</taxon>
        <taxon>Pseudomonadota</taxon>
        <taxon>Alphaproteobacteria</taxon>
        <taxon>Hyphomicrobiales</taxon>
        <taxon>Stappiaceae</taxon>
        <taxon>Roseibium</taxon>
    </lineage>
</organism>
<dbReference type="AlphaFoldDB" id="A0A0M6Y931"/>
<feature type="transmembrane region" description="Helical" evidence="1">
    <location>
        <begin position="258"/>
        <end position="277"/>
    </location>
</feature>
<dbReference type="Pfam" id="PF00892">
    <property type="entry name" value="EamA"/>
    <property type="match status" value="2"/>
</dbReference>
<feature type="domain" description="EamA" evidence="2">
    <location>
        <begin position="28"/>
        <end position="153"/>
    </location>
</feature>
<dbReference type="InterPro" id="IPR037185">
    <property type="entry name" value="EmrE-like"/>
</dbReference>
<evidence type="ECO:0000313" key="3">
    <source>
        <dbReference type="EMBL" id="CTQ45501.1"/>
    </source>
</evidence>
<protein>
    <submittedName>
        <fullName evidence="3">Carboxylate/amino acid/amine transporter</fullName>
    </submittedName>
</protein>
<feature type="transmembrane region" description="Helical" evidence="1">
    <location>
        <begin position="107"/>
        <end position="128"/>
    </location>
</feature>
<keyword evidence="1" id="KW-0812">Transmembrane</keyword>
<keyword evidence="1" id="KW-1133">Transmembrane helix</keyword>
<name>A0A0M6Y931_9HYPH</name>
<feature type="transmembrane region" description="Helical" evidence="1">
    <location>
        <begin position="82"/>
        <end position="101"/>
    </location>
</feature>